<dbReference type="Proteomes" id="UP001409585">
    <property type="component" value="Unassembled WGS sequence"/>
</dbReference>
<evidence type="ECO:0000259" key="6">
    <source>
        <dbReference type="Pfam" id="PF01095"/>
    </source>
</evidence>
<dbReference type="InterPro" id="IPR033131">
    <property type="entry name" value="Pectinesterase_Asp_AS"/>
</dbReference>
<dbReference type="PANTHER" id="PTHR31321">
    <property type="entry name" value="ACYL-COA THIOESTER HYDROLASE YBHC-RELATED"/>
    <property type="match status" value="1"/>
</dbReference>
<dbReference type="GO" id="GO:0045490">
    <property type="term" value="P:pectin catabolic process"/>
    <property type="evidence" value="ECO:0007669"/>
    <property type="project" value="UniProtKB-UniRule"/>
</dbReference>
<comment type="similarity">
    <text evidence="1">Belongs to the pectinesterase family.</text>
</comment>
<dbReference type="InterPro" id="IPR000070">
    <property type="entry name" value="Pectinesterase_cat"/>
</dbReference>
<proteinExistence type="inferred from homology"/>
<keyword evidence="2 5" id="KW-0378">Hydrolase</keyword>
<keyword evidence="8" id="KW-1185">Reference proteome</keyword>
<feature type="active site" evidence="4">
    <location>
        <position position="176"/>
    </location>
</feature>
<evidence type="ECO:0000256" key="5">
    <source>
        <dbReference type="RuleBase" id="RU000589"/>
    </source>
</evidence>
<feature type="domain" description="Pectinesterase catalytic" evidence="6">
    <location>
        <begin position="24"/>
        <end position="303"/>
    </location>
</feature>
<gene>
    <name evidence="7" type="ORF">GCM10025791_26510</name>
</gene>
<protein>
    <recommendedName>
        <fullName evidence="5">Pectinesterase</fullName>
        <ecNumber evidence="5">3.1.1.11</ecNumber>
    </recommendedName>
</protein>
<name>A0AAV3U3X6_9ALTE</name>
<evidence type="ECO:0000256" key="4">
    <source>
        <dbReference type="PROSITE-ProRule" id="PRU10040"/>
    </source>
</evidence>
<dbReference type="Gene3D" id="2.160.20.10">
    <property type="entry name" value="Single-stranded right-handed beta-helix, Pectin lyase-like"/>
    <property type="match status" value="1"/>
</dbReference>
<dbReference type="GO" id="GO:0030599">
    <property type="term" value="F:pectinesterase activity"/>
    <property type="evidence" value="ECO:0007669"/>
    <property type="project" value="UniProtKB-UniRule"/>
</dbReference>
<dbReference type="InterPro" id="IPR012334">
    <property type="entry name" value="Pectin_lyas_fold"/>
</dbReference>
<dbReference type="SUPFAM" id="SSF51126">
    <property type="entry name" value="Pectin lyase-like"/>
    <property type="match status" value="1"/>
</dbReference>
<accession>A0AAV3U3X6</accession>
<dbReference type="InterPro" id="IPR011050">
    <property type="entry name" value="Pectin_lyase_fold/virulence"/>
</dbReference>
<comment type="pathway">
    <text evidence="5">Glycan metabolism; pectin degradation; 2-dehydro-3-deoxy-D-gluconate from pectin: step 1/5.</text>
</comment>
<dbReference type="PANTHER" id="PTHR31321:SF57">
    <property type="entry name" value="PECTINESTERASE 53-RELATED"/>
    <property type="match status" value="1"/>
</dbReference>
<dbReference type="GO" id="GO:0009279">
    <property type="term" value="C:cell outer membrane"/>
    <property type="evidence" value="ECO:0007669"/>
    <property type="project" value="TreeGrafter"/>
</dbReference>
<evidence type="ECO:0000313" key="8">
    <source>
        <dbReference type="Proteomes" id="UP001409585"/>
    </source>
</evidence>
<dbReference type="PROSITE" id="PS00503">
    <property type="entry name" value="PECTINESTERASE_2"/>
    <property type="match status" value="1"/>
</dbReference>
<comment type="caution">
    <text evidence="7">The sequence shown here is derived from an EMBL/GenBank/DDBJ whole genome shotgun (WGS) entry which is preliminary data.</text>
</comment>
<organism evidence="7 8">
    <name type="scientific">Halioxenophilus aromaticivorans</name>
    <dbReference type="NCBI Taxonomy" id="1306992"/>
    <lineage>
        <taxon>Bacteria</taxon>
        <taxon>Pseudomonadati</taxon>
        <taxon>Pseudomonadota</taxon>
        <taxon>Gammaproteobacteria</taxon>
        <taxon>Alteromonadales</taxon>
        <taxon>Alteromonadaceae</taxon>
        <taxon>Halioxenophilus</taxon>
    </lineage>
</organism>
<dbReference type="EMBL" id="BAABLX010000024">
    <property type="protein sequence ID" value="GAA4945946.1"/>
    <property type="molecule type" value="Genomic_DNA"/>
</dbReference>
<dbReference type="Pfam" id="PF01095">
    <property type="entry name" value="Pectinesterase"/>
    <property type="match status" value="1"/>
</dbReference>
<comment type="catalytic activity">
    <reaction evidence="5">
        <text>[(1-&gt;4)-alpha-D-galacturonosyl methyl ester](n) + n H2O = [(1-&gt;4)-alpha-D-galacturonosyl](n) + n methanol + n H(+)</text>
        <dbReference type="Rhea" id="RHEA:22380"/>
        <dbReference type="Rhea" id="RHEA-COMP:14570"/>
        <dbReference type="Rhea" id="RHEA-COMP:14573"/>
        <dbReference type="ChEBI" id="CHEBI:15377"/>
        <dbReference type="ChEBI" id="CHEBI:15378"/>
        <dbReference type="ChEBI" id="CHEBI:17790"/>
        <dbReference type="ChEBI" id="CHEBI:140522"/>
        <dbReference type="ChEBI" id="CHEBI:140523"/>
        <dbReference type="EC" id="3.1.1.11"/>
    </reaction>
</comment>
<reference evidence="8" key="1">
    <citation type="journal article" date="2019" name="Int. J. Syst. Evol. Microbiol.">
        <title>The Global Catalogue of Microorganisms (GCM) 10K type strain sequencing project: providing services to taxonomists for standard genome sequencing and annotation.</title>
        <authorList>
            <consortium name="The Broad Institute Genomics Platform"/>
            <consortium name="The Broad Institute Genome Sequencing Center for Infectious Disease"/>
            <person name="Wu L."/>
            <person name="Ma J."/>
        </authorList>
    </citation>
    <scope>NUCLEOTIDE SEQUENCE [LARGE SCALE GENOMIC DNA]</scope>
    <source>
        <strain evidence="8">JCM 19134</strain>
    </source>
</reference>
<evidence type="ECO:0000256" key="3">
    <source>
        <dbReference type="ARBA" id="ARBA00023085"/>
    </source>
</evidence>
<evidence type="ECO:0000313" key="7">
    <source>
        <dbReference type="EMBL" id="GAA4945946.1"/>
    </source>
</evidence>
<evidence type="ECO:0000256" key="1">
    <source>
        <dbReference type="ARBA" id="ARBA00008891"/>
    </source>
</evidence>
<dbReference type="GO" id="GO:0042545">
    <property type="term" value="P:cell wall modification"/>
    <property type="evidence" value="ECO:0007669"/>
    <property type="project" value="UniProtKB-UniRule"/>
</dbReference>
<dbReference type="AlphaFoldDB" id="A0AAV3U3X6"/>
<dbReference type="EC" id="3.1.1.11" evidence="5"/>
<sequence>MAFMGLGMGLSPSANAAQYDTFLTVAKDGSAEYTSIQSAIDATKTFPYEPITIFVKAGTYHEKVEVYSWNTQVSLIGEDKDTTIITQGDHFDGINKGRNSTFHTYTLKVAGNDFTAKNLTVVNSAGPVGQAVALHVEADRAVFENVALKGWQDTLYVAGEGHRSYFRHCTIEGSVDFIFGGGTAFFEQCEIKSLLNSYITAASTPRHQPYGFVFDRCTLTAAAGVDKVYLGRPWREYAKTVFLNSQLGAHILPAGWHNWDREENERKVTYAEFNNSGPGSEAAQRVEWSSQLSKRQAKRYRKEAVLGDWQPH</sequence>
<keyword evidence="3 5" id="KW-0063">Aspartyl esterase</keyword>
<evidence type="ECO:0000256" key="2">
    <source>
        <dbReference type="ARBA" id="ARBA00022801"/>
    </source>
</evidence>